<evidence type="ECO:0008006" key="5">
    <source>
        <dbReference type="Google" id="ProtNLM"/>
    </source>
</evidence>
<dbReference type="InterPro" id="IPR019734">
    <property type="entry name" value="TPR_rpt"/>
</dbReference>
<sequence length="176" mass="18885">MSKIITLVVACTLVSQAFAETPAAAAPTADSAYQSGVAAEKAGDAAAAGKFYNQALQLNPNHANARYSLGQLRINAPRIAAKAREDKFGSVLIPAFQLDQATLQEAITALGLIIEKESKQQVTPNFVIEDPKQQLAGQKISLNLKNMPARAVMKYLTDQTGAKVRYDEHAVVVYAR</sequence>
<accession>A0A934R145</accession>
<dbReference type="InterPro" id="IPR011990">
    <property type="entry name" value="TPR-like_helical_dom_sf"/>
</dbReference>
<feature type="repeat" description="TPR" evidence="1">
    <location>
        <begin position="29"/>
        <end position="62"/>
    </location>
</feature>
<comment type="caution">
    <text evidence="3">The sequence shown here is derived from an EMBL/GenBank/DDBJ whole genome shotgun (WGS) entry which is preliminary data.</text>
</comment>
<organism evidence="3 4">
    <name type="scientific">Luteolibacter yonseiensis</name>
    <dbReference type="NCBI Taxonomy" id="1144680"/>
    <lineage>
        <taxon>Bacteria</taxon>
        <taxon>Pseudomonadati</taxon>
        <taxon>Verrucomicrobiota</taxon>
        <taxon>Verrucomicrobiia</taxon>
        <taxon>Verrucomicrobiales</taxon>
        <taxon>Verrucomicrobiaceae</taxon>
        <taxon>Luteolibacter</taxon>
    </lineage>
</organism>
<keyword evidence="2" id="KW-0732">Signal</keyword>
<dbReference type="PROSITE" id="PS50005">
    <property type="entry name" value="TPR"/>
    <property type="match status" value="1"/>
</dbReference>
<evidence type="ECO:0000256" key="1">
    <source>
        <dbReference type="PROSITE-ProRule" id="PRU00339"/>
    </source>
</evidence>
<dbReference type="Gene3D" id="1.25.40.10">
    <property type="entry name" value="Tetratricopeptide repeat domain"/>
    <property type="match status" value="1"/>
</dbReference>
<gene>
    <name evidence="3" type="ORF">JIN84_04335</name>
</gene>
<keyword evidence="4" id="KW-1185">Reference proteome</keyword>
<feature type="chain" id="PRO_5037012666" description="Tetratricopeptide repeat protein" evidence="2">
    <location>
        <begin position="20"/>
        <end position="176"/>
    </location>
</feature>
<dbReference type="EMBL" id="JAENIK010000004">
    <property type="protein sequence ID" value="MBK1814829.1"/>
    <property type="molecule type" value="Genomic_DNA"/>
</dbReference>
<name>A0A934R145_9BACT</name>
<evidence type="ECO:0000313" key="4">
    <source>
        <dbReference type="Proteomes" id="UP000600139"/>
    </source>
</evidence>
<dbReference type="AlphaFoldDB" id="A0A934R145"/>
<evidence type="ECO:0000313" key="3">
    <source>
        <dbReference type="EMBL" id="MBK1814829.1"/>
    </source>
</evidence>
<keyword evidence="1" id="KW-0802">TPR repeat</keyword>
<evidence type="ECO:0000256" key="2">
    <source>
        <dbReference type="SAM" id="SignalP"/>
    </source>
</evidence>
<feature type="signal peptide" evidence="2">
    <location>
        <begin position="1"/>
        <end position="19"/>
    </location>
</feature>
<proteinExistence type="predicted"/>
<dbReference type="SUPFAM" id="SSF48452">
    <property type="entry name" value="TPR-like"/>
    <property type="match status" value="1"/>
</dbReference>
<reference evidence="3" key="1">
    <citation type="submission" date="2021-01" db="EMBL/GenBank/DDBJ databases">
        <title>Modified the classification status of verrucomicrobia.</title>
        <authorList>
            <person name="Feng X."/>
        </authorList>
    </citation>
    <scope>NUCLEOTIDE SEQUENCE</scope>
    <source>
        <strain evidence="3">JCM 18052</strain>
    </source>
</reference>
<protein>
    <recommendedName>
        <fullName evidence="5">Tetratricopeptide repeat protein</fullName>
    </recommendedName>
</protein>
<dbReference type="Proteomes" id="UP000600139">
    <property type="component" value="Unassembled WGS sequence"/>
</dbReference>
<dbReference type="RefSeq" id="WP_200349779.1">
    <property type="nucleotide sequence ID" value="NZ_BAABHZ010000010.1"/>
</dbReference>